<evidence type="ECO:0000313" key="3">
    <source>
        <dbReference type="Proteomes" id="UP000373149"/>
    </source>
</evidence>
<dbReference type="RefSeq" id="WP_322621215.1">
    <property type="nucleotide sequence ID" value="NZ_VMNX01000228.1"/>
</dbReference>
<dbReference type="PANTHER" id="PTHR35568:SF1">
    <property type="entry name" value="TRANSCRIPTIONAL REGULATOR DAUR"/>
    <property type="match status" value="1"/>
</dbReference>
<dbReference type="InterPro" id="IPR039445">
    <property type="entry name" value="DauR-like_HTH"/>
</dbReference>
<keyword evidence="3" id="KW-1185">Reference proteome</keyword>
<comment type="caution">
    <text evidence="2">The sequence shown here is derived from an EMBL/GenBank/DDBJ whole genome shotgun (WGS) entry which is preliminary data.</text>
</comment>
<sequence length="134" mass="14395">MTGNGDDPFLAAVKPLVDAMGGEMLPPGEAGPDDVVLSWEGADVVAVRLPQLAESLDHILAAMERKQGKPLAELDRKAKQQVVRTLEARGAFLVRHGVETVAGALGVSRFTVYNYINYANEQRARARGSEAEPL</sequence>
<reference evidence="2 3" key="1">
    <citation type="submission" date="2019-09" db="EMBL/GenBank/DDBJ databases">
        <authorList>
            <person name="Duangmal K."/>
            <person name="Teo W.F.A."/>
            <person name="Lipun K."/>
        </authorList>
    </citation>
    <scope>NUCLEOTIDE SEQUENCE [LARGE SCALE GENOMIC DNA]</scope>
    <source>
        <strain evidence="2 3">K1PN6</strain>
    </source>
</reference>
<organism evidence="2 3">
    <name type="scientific">Streptomyces acidicola</name>
    <dbReference type="NCBI Taxonomy" id="2596892"/>
    <lineage>
        <taxon>Bacteria</taxon>
        <taxon>Bacillati</taxon>
        <taxon>Actinomycetota</taxon>
        <taxon>Actinomycetes</taxon>
        <taxon>Kitasatosporales</taxon>
        <taxon>Streptomycetaceae</taxon>
        <taxon>Streptomyces</taxon>
    </lineage>
</organism>
<gene>
    <name evidence="2" type="ORF">FPZ41_37315</name>
</gene>
<feature type="domain" description="Transcriptional regulator DauR-like HTH" evidence="1">
    <location>
        <begin position="56"/>
        <end position="117"/>
    </location>
</feature>
<proteinExistence type="predicted"/>
<accession>A0A5N8X2W5</accession>
<evidence type="ECO:0000313" key="2">
    <source>
        <dbReference type="EMBL" id="MPY53921.1"/>
    </source>
</evidence>
<protein>
    <submittedName>
        <fullName evidence="2">Transcriptional regulator</fullName>
    </submittedName>
</protein>
<dbReference type="InterPro" id="IPR039446">
    <property type="entry name" value="DauR-like"/>
</dbReference>
<dbReference type="EMBL" id="VMNX01000228">
    <property type="protein sequence ID" value="MPY53921.1"/>
    <property type="molecule type" value="Genomic_DNA"/>
</dbReference>
<name>A0A5N8X2W5_9ACTN</name>
<evidence type="ECO:0000259" key="1">
    <source>
        <dbReference type="Pfam" id="PF13309"/>
    </source>
</evidence>
<dbReference type="PANTHER" id="PTHR35568">
    <property type="entry name" value="TRANSCRIPTIONAL REGULATOR DAUR"/>
    <property type="match status" value="1"/>
</dbReference>
<dbReference type="Proteomes" id="UP000373149">
    <property type="component" value="Unassembled WGS sequence"/>
</dbReference>
<dbReference type="AlphaFoldDB" id="A0A5N8X2W5"/>
<dbReference type="Pfam" id="PF13309">
    <property type="entry name" value="HTH_22"/>
    <property type="match status" value="1"/>
</dbReference>